<sequence length="576" mass="65613">MAYTRLSRGGRSPNDGPEPETTTVGYFKPLPNPFGFNSGRGEFEGGTTAKPLVELEMTRLSAELRRKPSWWIKCRDESILAKWRGEALAQASLMDQSHIDYVLKELDGYANLRDEASGAEVSCYDKIWQSDSLVPVSLKERLMTEAAKLENVPESEKDWHPRSNGQVLDLVHPSLYPIVYGRTPSYPEDSNDRSPTALQLVPPIEYASVSRRNSIYGYFTSKRFQWLPTDFEVSKDGLSVKRMSYINNLDPLKHEGLYRAIEELIATYIPLFERVLTDNIPENDAPERTVNGYSYDLEASGRDPDYKNYSDNEKYNNDYQEWADNRVIVLPQIQNGGYKVGSLEKRRIRYALSERTIQVIVKLANIHLTPEKPEYSGGAWHVEGMRNEAIAASGIYYYDEENITESQLAFRTGVAVPYYEQDDERGCILTWGIGRDEPCINEFGAVVTCQDRCIAFPNTYQHRVSPFELKDKSKPGHRKIVALFLVDPAIHRPSTTTVPPQQAEWRASGIRANPVLKAAFDKLAPEIIDHIDSMVEGTMTREEAEAYRLELMDERTAFVEKNDKKIFMAPFSLCEH</sequence>
<dbReference type="AlphaFoldDB" id="A0A8H3B1A5"/>
<dbReference type="InterPro" id="IPR025340">
    <property type="entry name" value="DUF4246"/>
</dbReference>
<dbReference type="PANTHER" id="PTHR33119">
    <property type="entry name" value="IFI3P"/>
    <property type="match status" value="1"/>
</dbReference>
<feature type="domain" description="DUF4246" evidence="2">
    <location>
        <begin position="97"/>
        <end position="507"/>
    </location>
</feature>
<dbReference type="EMBL" id="CAJMWT010002509">
    <property type="protein sequence ID" value="CAE6445344.1"/>
    <property type="molecule type" value="Genomic_DNA"/>
</dbReference>
<dbReference type="Proteomes" id="UP000663843">
    <property type="component" value="Unassembled WGS sequence"/>
</dbReference>
<evidence type="ECO:0000313" key="4">
    <source>
        <dbReference type="EMBL" id="CAE6445344.1"/>
    </source>
</evidence>
<evidence type="ECO:0000259" key="3">
    <source>
        <dbReference type="Pfam" id="PF21666"/>
    </source>
</evidence>
<evidence type="ECO:0000259" key="2">
    <source>
        <dbReference type="Pfam" id="PF14033"/>
    </source>
</evidence>
<proteinExistence type="predicted"/>
<dbReference type="Pfam" id="PF21666">
    <property type="entry name" value="DUF4246_N"/>
    <property type="match status" value="1"/>
</dbReference>
<comment type="caution">
    <text evidence="4">The sequence shown here is derived from an EMBL/GenBank/DDBJ whole genome shotgun (WGS) entry which is preliminary data.</text>
</comment>
<feature type="domain" description="DUF4246" evidence="3">
    <location>
        <begin position="46"/>
        <end position="86"/>
    </location>
</feature>
<accession>A0A8H3B1A5</accession>
<evidence type="ECO:0000256" key="1">
    <source>
        <dbReference type="SAM" id="MobiDB-lite"/>
    </source>
</evidence>
<dbReference type="Pfam" id="PF14033">
    <property type="entry name" value="DUF4246"/>
    <property type="match status" value="1"/>
</dbReference>
<protein>
    <submittedName>
        <fullName evidence="4">Uncharacterized protein</fullName>
    </submittedName>
</protein>
<feature type="region of interest" description="Disordered" evidence="1">
    <location>
        <begin position="1"/>
        <end position="23"/>
    </location>
</feature>
<gene>
    <name evidence="4" type="ORF">RDB_LOCUS80150</name>
</gene>
<name>A0A8H3B1A5_9AGAM</name>
<organism evidence="4 5">
    <name type="scientific">Rhizoctonia solani</name>
    <dbReference type="NCBI Taxonomy" id="456999"/>
    <lineage>
        <taxon>Eukaryota</taxon>
        <taxon>Fungi</taxon>
        <taxon>Dikarya</taxon>
        <taxon>Basidiomycota</taxon>
        <taxon>Agaricomycotina</taxon>
        <taxon>Agaricomycetes</taxon>
        <taxon>Cantharellales</taxon>
        <taxon>Ceratobasidiaceae</taxon>
        <taxon>Rhizoctonia</taxon>
    </lineage>
</organism>
<dbReference type="InterPro" id="IPR049207">
    <property type="entry name" value="DUF4246_N"/>
</dbReference>
<dbReference type="InterPro" id="IPR049192">
    <property type="entry name" value="DUF4246_C"/>
</dbReference>
<reference evidence="4" key="1">
    <citation type="submission" date="2021-01" db="EMBL/GenBank/DDBJ databases">
        <authorList>
            <person name="Kaushik A."/>
        </authorList>
    </citation>
    <scope>NUCLEOTIDE SEQUENCE</scope>
    <source>
        <strain evidence="4">AG2-2IIIB</strain>
    </source>
</reference>
<evidence type="ECO:0000313" key="5">
    <source>
        <dbReference type="Proteomes" id="UP000663843"/>
    </source>
</evidence>
<dbReference type="PANTHER" id="PTHR33119:SF1">
    <property type="entry name" value="FE2OG DIOXYGENASE DOMAIN-CONTAINING PROTEIN"/>
    <property type="match status" value="1"/>
</dbReference>